<evidence type="ECO:0000256" key="1">
    <source>
        <dbReference type="SAM" id="MobiDB-lite"/>
    </source>
</evidence>
<feature type="region of interest" description="Disordered" evidence="1">
    <location>
        <begin position="60"/>
        <end position="133"/>
    </location>
</feature>
<feature type="compositionally biased region" description="Polar residues" evidence="1">
    <location>
        <begin position="522"/>
        <end position="549"/>
    </location>
</feature>
<feature type="domain" description="GBF-interacting protein 1 N-terminal" evidence="2">
    <location>
        <begin position="9"/>
        <end position="67"/>
    </location>
</feature>
<feature type="compositionally biased region" description="Basic and acidic residues" evidence="1">
    <location>
        <begin position="76"/>
        <end position="90"/>
    </location>
</feature>
<dbReference type="PANTHER" id="PTHR46775">
    <property type="entry name" value="FLOCCULATION PROTEIN (DUF1296)"/>
    <property type="match status" value="1"/>
</dbReference>
<gene>
    <name evidence="3" type="ORF">CCAM_LOCUS24264</name>
</gene>
<organism evidence="3 4">
    <name type="scientific">Cuscuta campestris</name>
    <dbReference type="NCBI Taxonomy" id="132261"/>
    <lineage>
        <taxon>Eukaryota</taxon>
        <taxon>Viridiplantae</taxon>
        <taxon>Streptophyta</taxon>
        <taxon>Embryophyta</taxon>
        <taxon>Tracheophyta</taxon>
        <taxon>Spermatophyta</taxon>
        <taxon>Magnoliopsida</taxon>
        <taxon>eudicotyledons</taxon>
        <taxon>Gunneridae</taxon>
        <taxon>Pentapetalae</taxon>
        <taxon>asterids</taxon>
        <taxon>lamiids</taxon>
        <taxon>Solanales</taxon>
        <taxon>Convolvulaceae</taxon>
        <taxon>Cuscuteae</taxon>
        <taxon>Cuscuta</taxon>
        <taxon>Cuscuta subgen. Grammica</taxon>
        <taxon>Cuscuta sect. Cleistogrammica</taxon>
    </lineage>
</organism>
<dbReference type="OrthoDB" id="753279at2759"/>
<dbReference type="GO" id="GO:0051082">
    <property type="term" value="F:unfolded protein binding"/>
    <property type="evidence" value="ECO:0007669"/>
    <property type="project" value="TreeGrafter"/>
</dbReference>
<dbReference type="InterPro" id="IPR009719">
    <property type="entry name" value="GIP1_N"/>
</dbReference>
<feature type="compositionally biased region" description="Basic and acidic residues" evidence="1">
    <location>
        <begin position="102"/>
        <end position="113"/>
    </location>
</feature>
<proteinExistence type="predicted"/>
<dbReference type="SUPFAM" id="SSF46934">
    <property type="entry name" value="UBA-like"/>
    <property type="match status" value="1"/>
</dbReference>
<dbReference type="EMBL" id="OOIL02002358">
    <property type="protein sequence ID" value="VFQ82488.1"/>
    <property type="molecule type" value="Genomic_DNA"/>
</dbReference>
<evidence type="ECO:0000313" key="4">
    <source>
        <dbReference type="Proteomes" id="UP000595140"/>
    </source>
</evidence>
<dbReference type="Pfam" id="PF06972">
    <property type="entry name" value="GIP1_N"/>
    <property type="match status" value="1"/>
</dbReference>
<dbReference type="PANTHER" id="PTHR46775:SF6">
    <property type="entry name" value="GBF-INTERACTING PROTEIN 1 N-TERMINAL DOMAIN-CONTAINING PROTEIN"/>
    <property type="match status" value="1"/>
</dbReference>
<accession>A0A484M391</accession>
<dbReference type="AlphaFoldDB" id="A0A484M391"/>
<name>A0A484M391_9ASTE</name>
<reference evidence="3 4" key="1">
    <citation type="submission" date="2018-04" db="EMBL/GenBank/DDBJ databases">
        <authorList>
            <person name="Vogel A."/>
        </authorList>
    </citation>
    <scope>NUCLEOTIDE SEQUENCE [LARGE SCALE GENOMIC DNA]</scope>
</reference>
<keyword evidence="4" id="KW-1185">Reference proteome</keyword>
<dbReference type="InterPro" id="IPR009060">
    <property type="entry name" value="UBA-like_sf"/>
</dbReference>
<feature type="region of interest" description="Disordered" evidence="1">
    <location>
        <begin position="522"/>
        <end position="553"/>
    </location>
</feature>
<dbReference type="Proteomes" id="UP000595140">
    <property type="component" value="Unassembled WGS sequence"/>
</dbReference>
<evidence type="ECO:0000313" key="3">
    <source>
        <dbReference type="EMBL" id="VFQ82488.1"/>
    </source>
</evidence>
<evidence type="ECO:0000259" key="2">
    <source>
        <dbReference type="Pfam" id="PF06972"/>
    </source>
</evidence>
<sequence length="793" mass="85554">MSGGARVTIPATLRKTIQHIKEIAGDHSDEDILAVLKECKMDPNETAQKLFYIDTFHEVKRKRDRRKQTTNNQTSEDYKQNQHMQKREARGGGNYSSIRVSDAARRQKRRSNEQENGVRYSREKGGRGSVPIIAQSEKRAVAVVRSSSTSASATTEADISNGSSSLTQVAVRSSDVSIRSTADGNKLAKLPSVALKQFRYLNPGPTPTSTPTFSPYRVKDGNSKSAPSDMMFGASSTSASGVYSSATDPVLLPSLNPQNPGIAGTIKREIGTHRIANEAQSESSLNNVQGVLDGQPAFGTINSSDKIGPTESQAVAKGRLDGSSKPSQLIPDEFNQESECSEEVLASKADNVTSEAPPLFRFEDNLPKQLDMKLEKLEISAHQPVILPSHLQVPEAIKSGLTFGSLEAPIEQIMKPNSKPASIPNLIPMEQVMTSSNDKPASIPDQTCTEISMSHQAPPRTAQEVIHPNNTELVGDSTTTGAARTFEQAKQEVLPLFGGSQVSHIQSPNYTLGLVPQVSSPHLVQSERSNQQCGNSQAQSTSGQTSPVSQPIGILPSSTLSHQVFPFLRQPYASNYFPYNPYLAPFYMPQTAQQFLGPSGFAQQPSTANIYMPPSPGVKFPASPLYKSSAITGSLAHYGVPTGYSSYGSSVGYSLSEAPTSGGSTSRGDLAAAQLNEKNIYSTLKQSEEPHVWTSAIGRDHHPSMLPPPPANYFYNLPHHTQQVAFSPTHSMHGPLSSIYHPSPTVATPSSTTSSIQQLPQQQTQAVVGGSPDALAPHQQLQQQINWNSPFFK</sequence>
<protein>
    <recommendedName>
        <fullName evidence="2">GBF-interacting protein 1 N-terminal domain-containing protein</fullName>
    </recommendedName>
</protein>
<dbReference type="InterPro" id="IPR044277">
    <property type="entry name" value="GIP1"/>
</dbReference>